<proteinExistence type="predicted"/>
<name>A0AAE4MH63_9EURY</name>
<dbReference type="InterPro" id="IPR011010">
    <property type="entry name" value="DNA_brk_join_enz"/>
</dbReference>
<sequence>MSKMPPTKYLDFYISEGTKETYTYAILRYLEIVAQKKIEVKNLDAEWENYLSGDQEPIKDLIIFPKLARSAKLAPTTSKLYMHIAEQYLKEIHDIKLTEQEIKMRRRSEPKYHAVSKRVQLDRITIAQILKFSSLRTRVEILFAVSGGLRIGEILSLEFEDIDVEAKPAKIRIRSECSKNQIERTVHISSEAVDEYLAYLRIRDEDINRGVSGADAEKKKESKKIIPFSYVGESVILTKTLKRAGLYNFDEKGKRSEIHFHTFRAYFSTKAHKSTATSVFVEYLMGHTGYLTDAYWQPTEEDRKQMYAKIEPHILINIPPDYEELKIETSEKITDLQQTNSHLMAELMIMRSLIDNMQKEQERQSTMTMIGGLPRRLPHDDPDISDV</sequence>
<accession>A0AAE4MH63</accession>
<protein>
    <submittedName>
        <fullName evidence="6">Tyrosine recombinase XerC</fullName>
    </submittedName>
</protein>
<dbReference type="PROSITE" id="PS51898">
    <property type="entry name" value="TYR_RECOMBINASE"/>
    <property type="match status" value="1"/>
</dbReference>
<dbReference type="CDD" id="cd00397">
    <property type="entry name" value="DNA_BRE_C"/>
    <property type="match status" value="1"/>
</dbReference>
<evidence type="ECO:0000313" key="7">
    <source>
        <dbReference type="Proteomes" id="UP001283212"/>
    </source>
</evidence>
<dbReference type="SUPFAM" id="SSF56349">
    <property type="entry name" value="DNA breaking-rejoining enzymes"/>
    <property type="match status" value="1"/>
</dbReference>
<dbReference type="GO" id="GO:0015074">
    <property type="term" value="P:DNA integration"/>
    <property type="evidence" value="ECO:0007669"/>
    <property type="project" value="UniProtKB-KW"/>
</dbReference>
<dbReference type="GO" id="GO:0003677">
    <property type="term" value="F:DNA binding"/>
    <property type="evidence" value="ECO:0007669"/>
    <property type="project" value="UniProtKB-KW"/>
</dbReference>
<dbReference type="Gene3D" id="1.10.443.10">
    <property type="entry name" value="Intergrase catalytic core"/>
    <property type="match status" value="1"/>
</dbReference>
<dbReference type="Proteomes" id="UP001283212">
    <property type="component" value="Unassembled WGS sequence"/>
</dbReference>
<keyword evidence="2" id="KW-0238">DNA-binding</keyword>
<evidence type="ECO:0000256" key="1">
    <source>
        <dbReference type="ARBA" id="ARBA00022908"/>
    </source>
</evidence>
<dbReference type="RefSeq" id="WP_338096532.1">
    <property type="nucleotide sequence ID" value="NZ_JAWDKB010000005.1"/>
</dbReference>
<reference evidence="6 7" key="1">
    <citation type="submission" date="2023-06" db="EMBL/GenBank/DDBJ databases">
        <title>Genome sequence of Methancorpusculaceae sp. Cs1.</title>
        <authorList>
            <person name="Protasov E."/>
            <person name="Platt K."/>
            <person name="Poehlein A."/>
            <person name="Daniel R."/>
            <person name="Brune A."/>
        </authorList>
    </citation>
    <scope>NUCLEOTIDE SEQUENCE [LARGE SCALE GENOMIC DNA]</scope>
    <source>
        <strain evidence="6 7">Cs1</strain>
    </source>
</reference>
<dbReference type="InterPro" id="IPR050090">
    <property type="entry name" value="Tyrosine_recombinase_XerCD"/>
</dbReference>
<dbReference type="EMBL" id="JAWDKB010000005">
    <property type="protein sequence ID" value="MDV0444030.1"/>
    <property type="molecule type" value="Genomic_DNA"/>
</dbReference>
<keyword evidence="1" id="KW-0229">DNA integration</keyword>
<evidence type="ECO:0000256" key="4">
    <source>
        <dbReference type="SAM" id="MobiDB-lite"/>
    </source>
</evidence>
<comment type="caution">
    <text evidence="6">The sequence shown here is derived from an EMBL/GenBank/DDBJ whole genome shotgun (WGS) entry which is preliminary data.</text>
</comment>
<keyword evidence="7" id="KW-1185">Reference proteome</keyword>
<dbReference type="InterPro" id="IPR013762">
    <property type="entry name" value="Integrase-like_cat_sf"/>
</dbReference>
<dbReference type="PANTHER" id="PTHR30349">
    <property type="entry name" value="PHAGE INTEGRASE-RELATED"/>
    <property type="match status" value="1"/>
</dbReference>
<organism evidence="6 7">
    <name type="scientific">Methanorbis rubei</name>
    <dbReference type="NCBI Taxonomy" id="3028300"/>
    <lineage>
        <taxon>Archaea</taxon>
        <taxon>Methanobacteriati</taxon>
        <taxon>Methanobacteriota</taxon>
        <taxon>Stenosarchaea group</taxon>
        <taxon>Methanomicrobia</taxon>
        <taxon>Methanomicrobiales</taxon>
        <taxon>Methanocorpusculaceae</taxon>
        <taxon>Methanorbis</taxon>
    </lineage>
</organism>
<evidence type="ECO:0000313" key="6">
    <source>
        <dbReference type="EMBL" id="MDV0444030.1"/>
    </source>
</evidence>
<gene>
    <name evidence="6" type="primary">xerC_2</name>
    <name evidence="6" type="ORF">McpCs1_14180</name>
</gene>
<evidence type="ECO:0000259" key="5">
    <source>
        <dbReference type="PROSITE" id="PS51898"/>
    </source>
</evidence>
<feature type="domain" description="Tyr recombinase" evidence="5">
    <location>
        <begin position="116"/>
        <end position="308"/>
    </location>
</feature>
<evidence type="ECO:0000256" key="3">
    <source>
        <dbReference type="ARBA" id="ARBA00023172"/>
    </source>
</evidence>
<dbReference type="InterPro" id="IPR002104">
    <property type="entry name" value="Integrase_catalytic"/>
</dbReference>
<feature type="compositionally biased region" description="Basic and acidic residues" evidence="4">
    <location>
        <begin position="377"/>
        <end position="387"/>
    </location>
</feature>
<keyword evidence="3" id="KW-0233">DNA recombination</keyword>
<dbReference type="AlphaFoldDB" id="A0AAE4MH63"/>
<feature type="region of interest" description="Disordered" evidence="4">
    <location>
        <begin position="362"/>
        <end position="387"/>
    </location>
</feature>
<dbReference type="Pfam" id="PF00589">
    <property type="entry name" value="Phage_integrase"/>
    <property type="match status" value="1"/>
</dbReference>
<evidence type="ECO:0000256" key="2">
    <source>
        <dbReference type="ARBA" id="ARBA00023125"/>
    </source>
</evidence>
<dbReference type="GO" id="GO:0006310">
    <property type="term" value="P:DNA recombination"/>
    <property type="evidence" value="ECO:0007669"/>
    <property type="project" value="UniProtKB-KW"/>
</dbReference>
<dbReference type="PANTHER" id="PTHR30349:SF41">
    <property type="entry name" value="INTEGRASE_RECOMBINASE PROTEIN MJ0367-RELATED"/>
    <property type="match status" value="1"/>
</dbReference>